<accession>A0A4P7HNQ2</accession>
<dbReference type="EMBL" id="CP038439">
    <property type="protein sequence ID" value="QBX35915.1"/>
    <property type="molecule type" value="Genomic_DNA"/>
</dbReference>
<feature type="domain" description="Solute-binding protein family 3/N-terminal" evidence="3">
    <location>
        <begin position="37"/>
        <end position="259"/>
    </location>
</feature>
<dbReference type="KEGG" id="plia:E4191_15375"/>
<evidence type="ECO:0000256" key="1">
    <source>
        <dbReference type="ARBA" id="ARBA00022729"/>
    </source>
</evidence>
<sequence>MKRRTLLIAAAAVSFGAAMPALSAETGTLAQVQETGKLRIGVTSAEPWFYKDPMSEEWTGVGVSMGERMAEDLGVEMEPVETSWANAVAGLQANQFDLMFVLDPTEERKQAIDFPENPLFYYAMGALVAEDSAVTTWEELDNPEMRIGVTMGTSLDQNITEMMTEAQINRFSSNDEAVAAFAAGRVDTVVQFHPALIVQYSRLKMGKVLLPTPVEPVETSVGLRKEESSDFRDWVNTTLGTLYESGVPNELFEAYLSSKNISSEGVPGLVKESW</sequence>
<keyword evidence="1 2" id="KW-0732">Signal</keyword>
<dbReference type="PANTHER" id="PTHR35936:SF17">
    <property type="entry name" value="ARGININE-BINDING EXTRACELLULAR PROTEIN ARTP"/>
    <property type="match status" value="1"/>
</dbReference>
<protein>
    <submittedName>
        <fullName evidence="4">Transporter substrate-binding domain-containing protein</fullName>
    </submittedName>
</protein>
<dbReference type="Pfam" id="PF00497">
    <property type="entry name" value="SBP_bac_3"/>
    <property type="match status" value="1"/>
</dbReference>
<dbReference type="AlphaFoldDB" id="A0A4P7HNQ2"/>
<evidence type="ECO:0000313" key="5">
    <source>
        <dbReference type="Proteomes" id="UP000296374"/>
    </source>
</evidence>
<organism evidence="4 5">
    <name type="scientific">Paracoccus liaowanqingii</name>
    <dbReference type="NCBI Taxonomy" id="2560053"/>
    <lineage>
        <taxon>Bacteria</taxon>
        <taxon>Pseudomonadati</taxon>
        <taxon>Pseudomonadota</taxon>
        <taxon>Alphaproteobacteria</taxon>
        <taxon>Rhodobacterales</taxon>
        <taxon>Paracoccaceae</taxon>
        <taxon>Paracoccus</taxon>
    </lineage>
</organism>
<evidence type="ECO:0000259" key="3">
    <source>
        <dbReference type="SMART" id="SM00062"/>
    </source>
</evidence>
<dbReference type="PANTHER" id="PTHR35936">
    <property type="entry name" value="MEMBRANE-BOUND LYTIC MUREIN TRANSGLYCOSYLASE F"/>
    <property type="match status" value="1"/>
</dbReference>
<dbReference type="SMART" id="SM00062">
    <property type="entry name" value="PBPb"/>
    <property type="match status" value="1"/>
</dbReference>
<dbReference type="Proteomes" id="UP000296374">
    <property type="component" value="Chromosome"/>
</dbReference>
<evidence type="ECO:0000313" key="4">
    <source>
        <dbReference type="EMBL" id="QBX35915.1"/>
    </source>
</evidence>
<reference evidence="5" key="1">
    <citation type="submission" date="2019-03" db="EMBL/GenBank/DDBJ databases">
        <authorList>
            <person name="Li J."/>
        </authorList>
    </citation>
    <scope>NUCLEOTIDE SEQUENCE [LARGE SCALE GENOMIC DNA]</scope>
    <source>
        <strain evidence="5">2251</strain>
    </source>
</reference>
<dbReference type="SUPFAM" id="SSF53850">
    <property type="entry name" value="Periplasmic binding protein-like II"/>
    <property type="match status" value="1"/>
</dbReference>
<name>A0A4P7HNQ2_9RHOB</name>
<dbReference type="RefSeq" id="WP_135314179.1">
    <property type="nucleotide sequence ID" value="NZ_CP038439.1"/>
</dbReference>
<feature type="chain" id="PRO_5020988472" evidence="2">
    <location>
        <begin position="24"/>
        <end position="274"/>
    </location>
</feature>
<feature type="signal peptide" evidence="2">
    <location>
        <begin position="1"/>
        <end position="23"/>
    </location>
</feature>
<dbReference type="InterPro" id="IPR001638">
    <property type="entry name" value="Solute-binding_3/MltF_N"/>
</dbReference>
<proteinExistence type="predicted"/>
<gene>
    <name evidence="4" type="ORF">E4191_15375</name>
</gene>
<dbReference type="Gene3D" id="3.40.190.10">
    <property type="entry name" value="Periplasmic binding protein-like II"/>
    <property type="match status" value="2"/>
</dbReference>
<evidence type="ECO:0000256" key="2">
    <source>
        <dbReference type="SAM" id="SignalP"/>
    </source>
</evidence>